<dbReference type="AlphaFoldDB" id="A0A918P8E1"/>
<proteinExistence type="predicted"/>
<evidence type="ECO:0000313" key="2">
    <source>
        <dbReference type="Proteomes" id="UP000648075"/>
    </source>
</evidence>
<reference evidence="1" key="2">
    <citation type="submission" date="2020-09" db="EMBL/GenBank/DDBJ databases">
        <authorList>
            <person name="Sun Q."/>
            <person name="Kim S."/>
        </authorList>
    </citation>
    <scope>NUCLEOTIDE SEQUENCE</scope>
    <source>
        <strain evidence="1">KCTC 32255</strain>
    </source>
</reference>
<name>A0A918P8E1_9SPHN</name>
<dbReference type="RefSeq" id="WP_189619332.1">
    <property type="nucleotide sequence ID" value="NZ_BMZA01000001.1"/>
</dbReference>
<dbReference type="Proteomes" id="UP000648075">
    <property type="component" value="Unassembled WGS sequence"/>
</dbReference>
<comment type="caution">
    <text evidence="1">The sequence shown here is derived from an EMBL/GenBank/DDBJ whole genome shotgun (WGS) entry which is preliminary data.</text>
</comment>
<sequence length="205" mass="22857">MSGAVIDERDLVFHGVAIKRHAGPAAIAELVGLPEPRVSALLDQAVATGRVVDAGGAYILAPLTRVALEGRYSRHFGHLRADKAFETAYLAFERVNKTLKQVITDWQTVTIGGNKVANDHSDRAHDEDVIDRLGEIHEQVEPILAALSARWPRLAIYAQKLLAALEAAEDGEHEWVSDIRRDSYHTVWFELHEDLLRVMGRVREE</sequence>
<keyword evidence="2" id="KW-1185">Reference proteome</keyword>
<gene>
    <name evidence="1" type="ORF">GCM10011614_03170</name>
</gene>
<accession>A0A918P8E1</accession>
<protein>
    <submittedName>
        <fullName evidence="1">Uncharacterized protein</fullName>
    </submittedName>
</protein>
<evidence type="ECO:0000313" key="1">
    <source>
        <dbReference type="EMBL" id="GGY91831.1"/>
    </source>
</evidence>
<reference evidence="1" key="1">
    <citation type="journal article" date="2014" name="Int. J. Syst. Evol. Microbiol.">
        <title>Complete genome sequence of Corynebacterium casei LMG S-19264T (=DSM 44701T), isolated from a smear-ripened cheese.</title>
        <authorList>
            <consortium name="US DOE Joint Genome Institute (JGI-PGF)"/>
            <person name="Walter F."/>
            <person name="Albersmeier A."/>
            <person name="Kalinowski J."/>
            <person name="Ruckert C."/>
        </authorList>
    </citation>
    <scope>NUCLEOTIDE SEQUENCE</scope>
    <source>
        <strain evidence="1">KCTC 32255</strain>
    </source>
</reference>
<organism evidence="1 2">
    <name type="scientific">Novosphingobium colocasiae</name>
    <dbReference type="NCBI Taxonomy" id="1256513"/>
    <lineage>
        <taxon>Bacteria</taxon>
        <taxon>Pseudomonadati</taxon>
        <taxon>Pseudomonadota</taxon>
        <taxon>Alphaproteobacteria</taxon>
        <taxon>Sphingomonadales</taxon>
        <taxon>Sphingomonadaceae</taxon>
        <taxon>Novosphingobium</taxon>
    </lineage>
</organism>
<dbReference type="EMBL" id="BMZA01000001">
    <property type="protein sequence ID" value="GGY91831.1"/>
    <property type="molecule type" value="Genomic_DNA"/>
</dbReference>